<feature type="domain" description="DUF6802" evidence="1">
    <location>
        <begin position="2"/>
        <end position="81"/>
    </location>
</feature>
<evidence type="ECO:0000313" key="3">
    <source>
        <dbReference type="Proteomes" id="UP000316256"/>
    </source>
</evidence>
<comment type="caution">
    <text evidence="2">The sequence shown here is derived from an EMBL/GenBank/DDBJ whole genome shotgun (WGS) entry which is preliminary data.</text>
</comment>
<organism evidence="2 3">
    <name type="scientific">Rhodococcus spelaei</name>
    <dbReference type="NCBI Taxonomy" id="2546320"/>
    <lineage>
        <taxon>Bacteria</taxon>
        <taxon>Bacillati</taxon>
        <taxon>Actinomycetota</taxon>
        <taxon>Actinomycetes</taxon>
        <taxon>Mycobacteriales</taxon>
        <taxon>Nocardiaceae</taxon>
        <taxon>Rhodococcus</taxon>
    </lineage>
</organism>
<name>A0A541BAY3_9NOCA</name>
<dbReference type="SUPFAM" id="SSF69318">
    <property type="entry name" value="Integrin alpha N-terminal domain"/>
    <property type="match status" value="1"/>
</dbReference>
<dbReference type="Proteomes" id="UP000316256">
    <property type="component" value="Unassembled WGS sequence"/>
</dbReference>
<evidence type="ECO:0000259" key="1">
    <source>
        <dbReference type="Pfam" id="PF20615"/>
    </source>
</evidence>
<protein>
    <recommendedName>
        <fullName evidence="1">DUF6802 domain-containing protein</fullName>
    </recommendedName>
</protein>
<gene>
    <name evidence="2" type="ORF">FK531_10255</name>
</gene>
<dbReference type="OrthoDB" id="4375009at2"/>
<proteinExistence type="predicted"/>
<accession>A0A541BAY3</accession>
<dbReference type="Pfam" id="PF20615">
    <property type="entry name" value="DUF6802"/>
    <property type="match status" value="1"/>
</dbReference>
<dbReference type="AlphaFoldDB" id="A0A541BAY3"/>
<sequence length="81" mass="8567">MGADVGELELRDPTVDLDGDGVLDSRTVTGSAGVAIASDLDGDGFADHVTTVEQDGAYAAWEAHRDPDGTLQWERTDHGRL</sequence>
<evidence type="ECO:0000313" key="2">
    <source>
        <dbReference type="EMBL" id="TQF69469.1"/>
    </source>
</evidence>
<keyword evidence="3" id="KW-1185">Reference proteome</keyword>
<dbReference type="EMBL" id="VIGH01000004">
    <property type="protein sequence ID" value="TQF69469.1"/>
    <property type="molecule type" value="Genomic_DNA"/>
</dbReference>
<dbReference type="InterPro" id="IPR046543">
    <property type="entry name" value="DUF6802"/>
</dbReference>
<reference evidence="2 3" key="1">
    <citation type="submission" date="2019-06" db="EMBL/GenBank/DDBJ databases">
        <title>Rhodococcus spaelei sp. nov., isolated from a cave.</title>
        <authorList>
            <person name="Lee S.D."/>
        </authorList>
    </citation>
    <scope>NUCLEOTIDE SEQUENCE [LARGE SCALE GENOMIC DNA]</scope>
    <source>
        <strain evidence="2 3">C9-5</strain>
    </source>
</reference>
<dbReference type="InterPro" id="IPR028994">
    <property type="entry name" value="Integrin_alpha_N"/>
</dbReference>